<evidence type="ECO:0000313" key="2">
    <source>
        <dbReference type="Proteomes" id="UP000005532"/>
    </source>
</evidence>
<dbReference type="EMBL" id="ACQL01000069">
    <property type="protein sequence ID" value="EER47447.1"/>
    <property type="molecule type" value="Genomic_DNA"/>
</dbReference>
<comment type="caution">
    <text evidence="1">The sequence shown here is derived from an EMBL/GenBank/DDBJ whole genome shotgun (WGS) entry which is preliminary data.</text>
</comment>
<protein>
    <recommendedName>
        <fullName evidence="3">Short chain dehydrogenase</fullName>
    </recommendedName>
</protein>
<evidence type="ECO:0008006" key="3">
    <source>
        <dbReference type="Google" id="ProtNLM"/>
    </source>
</evidence>
<proteinExistence type="predicted"/>
<dbReference type="AlphaFoldDB" id="C5S0L4"/>
<dbReference type="Gene3D" id="3.40.50.720">
    <property type="entry name" value="NAD(P)-binding Rossmann-like Domain"/>
    <property type="match status" value="1"/>
</dbReference>
<dbReference type="Proteomes" id="UP000005532">
    <property type="component" value="Unassembled WGS sequence"/>
</dbReference>
<name>C5S0L4_9PAST</name>
<dbReference type="InterPro" id="IPR036291">
    <property type="entry name" value="NAD(P)-bd_dom_sf"/>
</dbReference>
<dbReference type="SUPFAM" id="SSF51735">
    <property type="entry name" value="NAD(P)-binding Rossmann-fold domains"/>
    <property type="match status" value="1"/>
</dbReference>
<evidence type="ECO:0000313" key="1">
    <source>
        <dbReference type="EMBL" id="EER47447.1"/>
    </source>
</evidence>
<organism evidence="1 2">
    <name type="scientific">Actinobacillus minor NM305</name>
    <dbReference type="NCBI Taxonomy" id="637911"/>
    <lineage>
        <taxon>Bacteria</taxon>
        <taxon>Pseudomonadati</taxon>
        <taxon>Pseudomonadota</taxon>
        <taxon>Gammaproteobacteria</taxon>
        <taxon>Pasteurellales</taxon>
        <taxon>Pasteurellaceae</taxon>
        <taxon>Actinobacillus</taxon>
    </lineage>
</organism>
<gene>
    <name evidence="1" type="ORF">AM305_07198</name>
</gene>
<accession>C5S0L4</accession>
<sequence length="44" mass="4584">MNNIENKVVIITGASSGIGEATAYKGGNVEHQGKCDLPLQIISL</sequence>
<reference evidence="1 2" key="1">
    <citation type="journal article" date="2010" name="Vet. Microbiol.">
        <title>Production of haemolysins by strains of the Actinobacillus minor/porcitonsillarum complex.</title>
        <authorList>
            <person name="Arya G."/>
            <person name="Niven D.F."/>
        </authorList>
    </citation>
    <scope>NUCLEOTIDE SEQUENCE [LARGE SCALE GENOMIC DNA]</scope>
    <source>
        <strain evidence="1 2">NM305</strain>
    </source>
</reference>